<evidence type="ECO:0000256" key="4">
    <source>
        <dbReference type="ARBA" id="ARBA00022771"/>
    </source>
</evidence>
<dbReference type="PANTHER" id="PTHR16515">
    <property type="entry name" value="PR DOMAIN ZINC FINGER PROTEIN"/>
    <property type="match status" value="1"/>
</dbReference>
<dbReference type="FunFam" id="3.30.160.60:FF:000110">
    <property type="entry name" value="Zinc finger protein-like"/>
    <property type="match status" value="1"/>
</dbReference>
<evidence type="ECO:0000256" key="1">
    <source>
        <dbReference type="ARBA" id="ARBA00004123"/>
    </source>
</evidence>
<dbReference type="GO" id="GO:0008270">
    <property type="term" value="F:zinc ion binding"/>
    <property type="evidence" value="ECO:0007669"/>
    <property type="project" value="UniProtKB-KW"/>
</dbReference>
<sequence length="880" mass="95872">TTSEQNDLQCGVCSRVFDRRSRLDAHYKTHTGERPFTCPFCGKNFASKGNCNTHMRVHTRERPYQCPHCDKRFSQHGQLVIHIRRHTGEKPYICPHCNKGFTCSKVLKIHVRTHTGEKPFQCEYCHKGFAAYANLVVHRRIHTRERPYSCHLCGRAFEHSGNLSRHVRVHRVDNGVRCIPCGQVFSCDQDLVTHTAHVHPNEHTREEETELEESPVGETTINMEEFQQFQPPHGIQSLPPSSCETQLTVLTPMAPPVSTASVGTVLQQATECTDETRDSGACVTLSDSEDSGRESSGSMGYSASPDQPFDRLSHQLAEPNNVKSEKQDTAALEVKSRILPSAATCESPRETLPTTESSGPSLSTTTIRMPPKKQQYPGGNRSPLTVLQAALSSQKQLAPSHAQPIVSHCQVSSVKSMTPPTVSVPAEPMIQHDTSAPDSPNLNIHQLSLSQQPPTSSITPVGLGAAPQSMTEKTIRASPNSLSHLYRGQSSPNSQASTESNPLDLSQPANSQLDGRFQRSPSQTSAPLNLSQRLENPTSRSPESPIMDSSSELIQPSHHLLLPATSLQHPTNHLLTAAVPTTPTTRSNILRRKSADVGHNEAKKNKSRKVAPPPLIPIQSSEESPNDTLPTNTSTNQPFPQPAFQPVPQACTTTTTSTTSLSAYSEAISTTSTISHMNPTIQISGSMFPINSTSNSIANTMHSTQVSSQLTHMHSSNSSSLPTPLPLHSHPHHEPYQPPPHQPLPQLPAPLPHVHPPPPAPPPPLSQPPPLTLSSPQAKVEDLSPDIIIESDVPKDKLLTSPKKSLDPLEGFSLGVSLGVPSPMESMRENIQRSLMSLLPVGNEVAGFKRKVETALVVLVGDAPMKQMGYPEKTAEQVRN</sequence>
<dbReference type="PROSITE" id="PS00028">
    <property type="entry name" value="ZINC_FINGER_C2H2_1"/>
    <property type="match status" value="7"/>
</dbReference>
<organism evidence="10 11">
    <name type="scientific">Halocaridina rubra</name>
    <name type="common">Hawaiian red shrimp</name>
    <dbReference type="NCBI Taxonomy" id="373956"/>
    <lineage>
        <taxon>Eukaryota</taxon>
        <taxon>Metazoa</taxon>
        <taxon>Ecdysozoa</taxon>
        <taxon>Arthropoda</taxon>
        <taxon>Crustacea</taxon>
        <taxon>Multicrustacea</taxon>
        <taxon>Malacostraca</taxon>
        <taxon>Eumalacostraca</taxon>
        <taxon>Eucarida</taxon>
        <taxon>Decapoda</taxon>
        <taxon>Pleocyemata</taxon>
        <taxon>Caridea</taxon>
        <taxon>Atyoidea</taxon>
        <taxon>Atyidae</taxon>
        <taxon>Halocaridina</taxon>
    </lineage>
</organism>
<feature type="compositionally biased region" description="Low complexity" evidence="8">
    <location>
        <begin position="646"/>
        <end position="660"/>
    </location>
</feature>
<feature type="compositionally biased region" description="Pro residues" evidence="8">
    <location>
        <begin position="736"/>
        <end position="771"/>
    </location>
</feature>
<reference evidence="10 11" key="1">
    <citation type="submission" date="2023-11" db="EMBL/GenBank/DDBJ databases">
        <title>Halocaridina rubra genome assembly.</title>
        <authorList>
            <person name="Smith C."/>
        </authorList>
    </citation>
    <scope>NUCLEOTIDE SEQUENCE [LARGE SCALE GENOMIC DNA]</scope>
    <source>
        <strain evidence="10">EP-1</strain>
        <tissue evidence="10">Whole</tissue>
    </source>
</reference>
<name>A0AAN9A452_HALRR</name>
<dbReference type="PANTHER" id="PTHR16515:SF49">
    <property type="entry name" value="GASTRULA ZINC FINGER PROTEIN XLCGF49.1-LIKE-RELATED"/>
    <property type="match status" value="1"/>
</dbReference>
<dbReference type="SMART" id="SM00355">
    <property type="entry name" value="ZnF_C2H2"/>
    <property type="match status" value="7"/>
</dbReference>
<feature type="compositionally biased region" description="Polar residues" evidence="8">
    <location>
        <begin position="618"/>
        <end position="636"/>
    </location>
</feature>
<evidence type="ECO:0000259" key="9">
    <source>
        <dbReference type="PROSITE" id="PS50157"/>
    </source>
</evidence>
<feature type="non-terminal residue" evidence="10">
    <location>
        <position position="1"/>
    </location>
</feature>
<dbReference type="SUPFAM" id="SSF57667">
    <property type="entry name" value="beta-beta-alpha zinc fingers"/>
    <property type="match status" value="4"/>
</dbReference>
<evidence type="ECO:0000256" key="8">
    <source>
        <dbReference type="SAM" id="MobiDB-lite"/>
    </source>
</evidence>
<dbReference type="Pfam" id="PF13894">
    <property type="entry name" value="zf-C2H2_4"/>
    <property type="match status" value="1"/>
</dbReference>
<evidence type="ECO:0000256" key="7">
    <source>
        <dbReference type="PROSITE-ProRule" id="PRU00042"/>
    </source>
</evidence>
<gene>
    <name evidence="10" type="ORF">SK128_016949</name>
</gene>
<feature type="region of interest" description="Disordered" evidence="8">
    <location>
        <begin position="430"/>
        <end position="550"/>
    </location>
</feature>
<keyword evidence="3" id="KW-0677">Repeat</keyword>
<feature type="compositionally biased region" description="Basic and acidic residues" evidence="8">
    <location>
        <begin position="593"/>
        <end position="604"/>
    </location>
</feature>
<feature type="compositionally biased region" description="Polar residues" evidence="8">
    <location>
        <begin position="432"/>
        <end position="445"/>
    </location>
</feature>
<evidence type="ECO:0000256" key="5">
    <source>
        <dbReference type="ARBA" id="ARBA00022833"/>
    </source>
</evidence>
<proteinExistence type="predicted"/>
<feature type="region of interest" description="Disordered" evidence="8">
    <location>
        <begin position="703"/>
        <end position="778"/>
    </location>
</feature>
<feature type="domain" description="C2H2-type" evidence="9">
    <location>
        <begin position="176"/>
        <end position="204"/>
    </location>
</feature>
<evidence type="ECO:0000256" key="2">
    <source>
        <dbReference type="ARBA" id="ARBA00022723"/>
    </source>
</evidence>
<dbReference type="GO" id="GO:0010468">
    <property type="term" value="P:regulation of gene expression"/>
    <property type="evidence" value="ECO:0007669"/>
    <property type="project" value="TreeGrafter"/>
</dbReference>
<dbReference type="FunFam" id="3.30.160.60:FF:002169">
    <property type="entry name" value="Zgc:174573"/>
    <property type="match status" value="1"/>
</dbReference>
<feature type="domain" description="C2H2-type" evidence="9">
    <location>
        <begin position="36"/>
        <end position="63"/>
    </location>
</feature>
<dbReference type="InterPro" id="IPR050331">
    <property type="entry name" value="Zinc_finger"/>
</dbReference>
<feature type="domain" description="C2H2-type" evidence="9">
    <location>
        <begin position="92"/>
        <end position="119"/>
    </location>
</feature>
<feature type="domain" description="C2H2-type" evidence="9">
    <location>
        <begin position="148"/>
        <end position="175"/>
    </location>
</feature>
<feature type="compositionally biased region" description="Polar residues" evidence="8">
    <location>
        <begin position="468"/>
        <end position="550"/>
    </location>
</feature>
<feature type="compositionally biased region" description="Low complexity" evidence="8">
    <location>
        <begin position="707"/>
        <end position="728"/>
    </location>
</feature>
<dbReference type="Pfam" id="PF00096">
    <property type="entry name" value="zf-C2H2"/>
    <property type="match status" value="4"/>
</dbReference>
<feature type="domain" description="C2H2-type" evidence="9">
    <location>
        <begin position="120"/>
        <end position="147"/>
    </location>
</feature>
<dbReference type="Proteomes" id="UP001381693">
    <property type="component" value="Unassembled WGS sequence"/>
</dbReference>
<feature type="domain" description="C2H2-type" evidence="9">
    <location>
        <begin position="8"/>
        <end position="35"/>
    </location>
</feature>
<dbReference type="FunFam" id="3.30.160.60:FF:001119">
    <property type="entry name" value="zinc finger protein 408"/>
    <property type="match status" value="1"/>
</dbReference>
<dbReference type="AlphaFoldDB" id="A0AAN9A452"/>
<protein>
    <recommendedName>
        <fullName evidence="9">C2H2-type domain-containing protein</fullName>
    </recommendedName>
</protein>
<keyword evidence="11" id="KW-1185">Reference proteome</keyword>
<comment type="subcellular location">
    <subcellularLocation>
        <location evidence="1">Nucleus</location>
    </subcellularLocation>
</comment>
<feature type="region of interest" description="Disordered" evidence="8">
    <location>
        <begin position="577"/>
        <end position="660"/>
    </location>
</feature>
<dbReference type="FunFam" id="3.30.160.60:FF:000759">
    <property type="entry name" value="zinc finger protein 16"/>
    <property type="match status" value="1"/>
</dbReference>
<dbReference type="Gene3D" id="3.30.160.60">
    <property type="entry name" value="Classic Zinc Finger"/>
    <property type="match status" value="6"/>
</dbReference>
<feature type="compositionally biased region" description="Low complexity" evidence="8">
    <location>
        <begin position="446"/>
        <end position="460"/>
    </location>
</feature>
<keyword evidence="6" id="KW-0539">Nucleus</keyword>
<evidence type="ECO:0000313" key="11">
    <source>
        <dbReference type="Proteomes" id="UP001381693"/>
    </source>
</evidence>
<accession>A0AAN9A452</accession>
<keyword evidence="2" id="KW-0479">Metal-binding</keyword>
<feature type="domain" description="C2H2-type" evidence="9">
    <location>
        <begin position="64"/>
        <end position="91"/>
    </location>
</feature>
<evidence type="ECO:0000256" key="6">
    <source>
        <dbReference type="ARBA" id="ARBA00023242"/>
    </source>
</evidence>
<comment type="caution">
    <text evidence="10">The sequence shown here is derived from an EMBL/GenBank/DDBJ whole genome shotgun (WGS) entry which is preliminary data.</text>
</comment>
<evidence type="ECO:0000313" key="10">
    <source>
        <dbReference type="EMBL" id="KAK7073524.1"/>
    </source>
</evidence>
<dbReference type="FunFam" id="3.30.160.60:FF:000086">
    <property type="entry name" value="transcription factor E4F1 isoform X1"/>
    <property type="match status" value="1"/>
</dbReference>
<keyword evidence="5" id="KW-0862">Zinc</keyword>
<keyword evidence="4 7" id="KW-0863">Zinc-finger</keyword>
<feature type="region of interest" description="Disordered" evidence="8">
    <location>
        <begin position="271"/>
        <end position="379"/>
    </location>
</feature>
<feature type="compositionally biased region" description="Polar residues" evidence="8">
    <location>
        <begin position="352"/>
        <end position="367"/>
    </location>
</feature>
<evidence type="ECO:0000256" key="3">
    <source>
        <dbReference type="ARBA" id="ARBA00022737"/>
    </source>
</evidence>
<dbReference type="PROSITE" id="PS50157">
    <property type="entry name" value="ZINC_FINGER_C2H2_2"/>
    <property type="match status" value="7"/>
</dbReference>
<dbReference type="InterPro" id="IPR013087">
    <property type="entry name" value="Znf_C2H2_type"/>
</dbReference>
<dbReference type="InterPro" id="IPR036236">
    <property type="entry name" value="Znf_C2H2_sf"/>
</dbReference>
<dbReference type="EMBL" id="JAXCGZ010012565">
    <property type="protein sequence ID" value="KAK7073524.1"/>
    <property type="molecule type" value="Genomic_DNA"/>
</dbReference>
<dbReference type="GO" id="GO:0005634">
    <property type="term" value="C:nucleus"/>
    <property type="evidence" value="ECO:0007669"/>
    <property type="project" value="UniProtKB-SubCell"/>
</dbReference>